<name>A0AAT9P7S1_9STAP</name>
<reference evidence="2" key="1">
    <citation type="submission" date="2021-07" db="EMBL/GenBank/DDBJ databases">
        <title>Prevalence and characterization of methicillin-resistant Macrococcus spp. in food producing animals and meat in Switzerland in 2019.</title>
        <authorList>
            <person name="Keller J.E."/>
            <person name="Schwendener S."/>
            <person name="Neuenschwander J."/>
            <person name="Overesch G."/>
            <person name="Perreten V."/>
        </authorList>
    </citation>
    <scope>NUCLEOTIDE SEQUENCE</scope>
    <source>
        <strain evidence="2">19Msa1099</strain>
        <plasmid evidence="2">p19Msa1099-4</plasmid>
    </source>
</reference>
<accession>A0AAT9P7S1</accession>
<geneLocation type="plasmid" evidence="2">
    <name>p19Msa1099-4</name>
</geneLocation>
<evidence type="ECO:0000256" key="1">
    <source>
        <dbReference type="SAM" id="SignalP"/>
    </source>
</evidence>
<keyword evidence="2" id="KW-0614">Plasmid</keyword>
<dbReference type="AlphaFoldDB" id="A0AAT9P7S1"/>
<proteinExistence type="predicted"/>
<protein>
    <submittedName>
        <fullName evidence="2">Uncharacterized protein</fullName>
    </submittedName>
</protein>
<organism evidence="2">
    <name type="scientific">Macrococcus psychrotolerans</name>
    <dbReference type="NCBI Taxonomy" id="3039389"/>
    <lineage>
        <taxon>Bacteria</taxon>
        <taxon>Bacillati</taxon>
        <taxon>Bacillota</taxon>
        <taxon>Bacilli</taxon>
        <taxon>Bacillales</taxon>
        <taxon>Staphylococcaceae</taxon>
        <taxon>Macrococcus</taxon>
    </lineage>
</organism>
<feature type="signal peptide" evidence="1">
    <location>
        <begin position="1"/>
        <end position="20"/>
    </location>
</feature>
<feature type="chain" id="PRO_5043703523" evidence="1">
    <location>
        <begin position="21"/>
        <end position="163"/>
    </location>
</feature>
<dbReference type="EMBL" id="CP079960">
    <property type="protein sequence ID" value="QYA34221.1"/>
    <property type="molecule type" value="Genomic_DNA"/>
</dbReference>
<evidence type="ECO:0000313" key="2">
    <source>
        <dbReference type="EMBL" id="QYA34221.1"/>
    </source>
</evidence>
<keyword evidence="1" id="KW-0732">Signal</keyword>
<gene>
    <name evidence="2" type="ORF">KYI10_12525</name>
</gene>
<sequence>MKIFKKISITFLTTSLLVTGLNLQESTPNTFTNNVEAATNSITATPKLIKKYGYSGFTTKTTVTRAELNKLANARDKDMALGKRLTSIALGVASLPVGGIASVGVGTATDILIGKIPNYADQLNATLKKSSAKKFTLYAHWRFLQHGGSKYYVVSSFSAKPQK</sequence>